<gene>
    <name evidence="13" type="ORF">G7026_16260</name>
</gene>
<dbReference type="SUPFAM" id="SSF111369">
    <property type="entry name" value="HlyD-like secretion proteins"/>
    <property type="match status" value="1"/>
</dbReference>
<comment type="similarity">
    <text evidence="3">Belongs to the membrane fusion protein (MFP) (TC 8.A.1) family.</text>
</comment>
<evidence type="ECO:0000256" key="7">
    <source>
        <dbReference type="ARBA" id="ARBA00023054"/>
    </source>
</evidence>
<dbReference type="Gene3D" id="1.10.287.470">
    <property type="entry name" value="Helix hairpin bin"/>
    <property type="match status" value="1"/>
</dbReference>
<evidence type="ECO:0000313" key="13">
    <source>
        <dbReference type="EMBL" id="MBA1274908.1"/>
    </source>
</evidence>
<dbReference type="InterPro" id="IPR058624">
    <property type="entry name" value="MdtA-like_HH"/>
</dbReference>
<dbReference type="NCBIfam" id="TIGR01730">
    <property type="entry name" value="RND_mfp"/>
    <property type="match status" value="1"/>
</dbReference>
<dbReference type="InterPro" id="IPR006143">
    <property type="entry name" value="RND_pump_MFP"/>
</dbReference>
<evidence type="ECO:0000313" key="14">
    <source>
        <dbReference type="Proteomes" id="UP000786387"/>
    </source>
</evidence>
<feature type="domain" description="Multidrug resistance protein MdtA-like alpha-helical hairpin" evidence="9">
    <location>
        <begin position="105"/>
        <end position="174"/>
    </location>
</feature>
<organism evidence="13 14">
    <name type="scientific">Stutzerimonas azotifigens</name>
    <dbReference type="NCBI Taxonomy" id="291995"/>
    <lineage>
        <taxon>Bacteria</taxon>
        <taxon>Pseudomonadati</taxon>
        <taxon>Pseudomonadota</taxon>
        <taxon>Gammaproteobacteria</taxon>
        <taxon>Pseudomonadales</taxon>
        <taxon>Pseudomonadaceae</taxon>
        <taxon>Stutzerimonas</taxon>
    </lineage>
</organism>
<dbReference type="InterPro" id="IPR058625">
    <property type="entry name" value="MdtA-like_BSH"/>
</dbReference>
<evidence type="ECO:0000259" key="11">
    <source>
        <dbReference type="Pfam" id="PF25944"/>
    </source>
</evidence>
<dbReference type="PANTHER" id="PTHR30469:SF12">
    <property type="entry name" value="MULTIDRUG RESISTANCE PROTEIN MDTA"/>
    <property type="match status" value="1"/>
</dbReference>
<dbReference type="Proteomes" id="UP000786387">
    <property type="component" value="Unassembled WGS sequence"/>
</dbReference>
<dbReference type="PANTHER" id="PTHR30469">
    <property type="entry name" value="MULTIDRUG RESISTANCE PROTEIN MDTA"/>
    <property type="match status" value="1"/>
</dbReference>
<dbReference type="InterPro" id="IPR058627">
    <property type="entry name" value="MdtA-like_C"/>
</dbReference>
<feature type="domain" description="Multidrug resistance protein MdtA-like beta-barrel" evidence="11">
    <location>
        <begin position="211"/>
        <end position="293"/>
    </location>
</feature>
<evidence type="ECO:0000256" key="5">
    <source>
        <dbReference type="ARBA" id="ARBA00022475"/>
    </source>
</evidence>
<comment type="caution">
    <text evidence="13">The sequence shown here is derived from an EMBL/GenBank/DDBJ whole genome shotgun (WGS) entry which is preliminary data.</text>
</comment>
<accession>A0ABR5Z417</accession>
<keyword evidence="8" id="KW-0472">Membrane</keyword>
<keyword evidence="6" id="KW-0997">Cell inner membrane</keyword>
<keyword evidence="4" id="KW-0813">Transport</keyword>
<dbReference type="Pfam" id="PF25876">
    <property type="entry name" value="HH_MFP_RND"/>
    <property type="match status" value="1"/>
</dbReference>
<keyword evidence="7" id="KW-0175">Coiled coil</keyword>
<dbReference type="Pfam" id="PF25917">
    <property type="entry name" value="BSH_RND"/>
    <property type="match status" value="1"/>
</dbReference>
<dbReference type="Pfam" id="PF25944">
    <property type="entry name" value="Beta-barrel_RND"/>
    <property type="match status" value="1"/>
</dbReference>
<proteinExistence type="inferred from homology"/>
<feature type="domain" description="Multidrug resistance protein MdtA-like barrel-sandwich hybrid" evidence="10">
    <location>
        <begin position="64"/>
        <end position="201"/>
    </location>
</feature>
<evidence type="ECO:0000256" key="1">
    <source>
        <dbReference type="ARBA" id="ARBA00004533"/>
    </source>
</evidence>
<dbReference type="Pfam" id="PF25967">
    <property type="entry name" value="RND-MFP_C"/>
    <property type="match status" value="1"/>
</dbReference>
<name>A0ABR5Z417_9GAMM</name>
<dbReference type="Gene3D" id="2.40.30.170">
    <property type="match status" value="1"/>
</dbReference>
<evidence type="ECO:0000256" key="2">
    <source>
        <dbReference type="ARBA" id="ARBA00004635"/>
    </source>
</evidence>
<keyword evidence="5" id="KW-1003">Cell membrane</keyword>
<sequence length="375" mass="40462">MAATRVIPIVALLGVLAGGAYWWLSRPAPAPVVTSGAIPVTLAPVTRGDVPVLLRGLGRVRALRSIEVRPQVDGTLVELPVAEGQRVRKGDLLARIDDRSIAAALRQAEAERDVTRAELDIARIDLRRYQNLVKERAAPAQTLDQQKALVARLQATLGTREAAVAAARVQLSYTRIHSPTDGRVGIRNVDEGALVRSGDAPGLFSVVQTDPIHVEATLPQARLPELQRILAQTPDAPVVAYREDGGEAIAEGRLELIDNRVALESGTIRVKARFDNADERLWPDQSVVMSLQARLLEGVLSIPLRAIRQGAEGTFVWRVVEGQAQPVPVRVVYQTADEAVVEGLEVGEQVVTDGQSRLRPGIAVREADEPIAGAH</sequence>
<dbReference type="Gene3D" id="2.40.420.20">
    <property type="match status" value="1"/>
</dbReference>
<comment type="subcellular location">
    <subcellularLocation>
        <location evidence="1">Cell inner membrane</location>
    </subcellularLocation>
    <subcellularLocation>
        <location evidence="2">Membrane</location>
        <topology evidence="2">Lipid-anchor</topology>
    </subcellularLocation>
</comment>
<dbReference type="RefSeq" id="WP_181071949.1">
    <property type="nucleotide sequence ID" value="NZ_JAAMRF010000008.1"/>
</dbReference>
<evidence type="ECO:0000259" key="9">
    <source>
        <dbReference type="Pfam" id="PF25876"/>
    </source>
</evidence>
<evidence type="ECO:0000259" key="12">
    <source>
        <dbReference type="Pfam" id="PF25967"/>
    </source>
</evidence>
<feature type="domain" description="Multidrug resistance protein MdtA-like C-terminal permuted SH3" evidence="12">
    <location>
        <begin position="299"/>
        <end position="355"/>
    </location>
</feature>
<reference evidence="13 14" key="1">
    <citation type="submission" date="2020-02" db="EMBL/GenBank/DDBJ databases">
        <title>Synteny-based analysis reveals conserved mechanism for high triclosan tolerance in Pseudomonas, as well as instances of horizontal transfer.</title>
        <authorList>
            <person name="Mcfarland A.G."/>
            <person name="Bertucci H.K."/>
            <person name="Litmann E."/>
            <person name="Shen J."/>
            <person name="Huttenhower C."/>
            <person name="Hartmann E.M."/>
        </authorList>
    </citation>
    <scope>NUCLEOTIDE SEQUENCE [LARGE SCALE GENOMIC DNA]</scope>
    <source>
        <strain evidence="13 14">115A1</strain>
    </source>
</reference>
<evidence type="ECO:0000256" key="8">
    <source>
        <dbReference type="ARBA" id="ARBA00023136"/>
    </source>
</evidence>
<evidence type="ECO:0000256" key="4">
    <source>
        <dbReference type="ARBA" id="ARBA00022448"/>
    </source>
</evidence>
<evidence type="ECO:0000256" key="6">
    <source>
        <dbReference type="ARBA" id="ARBA00022519"/>
    </source>
</evidence>
<dbReference type="EMBL" id="JAAMRF010000008">
    <property type="protein sequence ID" value="MBA1274908.1"/>
    <property type="molecule type" value="Genomic_DNA"/>
</dbReference>
<evidence type="ECO:0000256" key="3">
    <source>
        <dbReference type="ARBA" id="ARBA00009477"/>
    </source>
</evidence>
<protein>
    <submittedName>
        <fullName evidence="13">Efflux RND transporter periplasmic adaptor subunit</fullName>
    </submittedName>
</protein>
<dbReference type="InterPro" id="IPR058626">
    <property type="entry name" value="MdtA-like_b-barrel"/>
</dbReference>
<dbReference type="Gene3D" id="2.40.50.100">
    <property type="match status" value="1"/>
</dbReference>
<evidence type="ECO:0000259" key="10">
    <source>
        <dbReference type="Pfam" id="PF25917"/>
    </source>
</evidence>
<keyword evidence="14" id="KW-1185">Reference proteome</keyword>